<dbReference type="SUPFAM" id="SSF50494">
    <property type="entry name" value="Trypsin-like serine proteases"/>
    <property type="match status" value="1"/>
</dbReference>
<keyword evidence="8" id="KW-0677">Repeat</keyword>
<dbReference type="PROSITE" id="PS50106">
    <property type="entry name" value="PDZ"/>
    <property type="match status" value="2"/>
</dbReference>
<evidence type="ECO:0000256" key="4">
    <source>
        <dbReference type="ARBA" id="ARBA00013035"/>
    </source>
</evidence>
<name>A0ABV8DIR5_9BURK</name>
<dbReference type="PANTHER" id="PTHR22939:SF130">
    <property type="entry name" value="PERIPLASMIC SERINE ENDOPROTEASE DEGP-LIKE-RELATED"/>
    <property type="match status" value="1"/>
</dbReference>
<feature type="region of interest" description="Disordered" evidence="14">
    <location>
        <begin position="80"/>
        <end position="106"/>
    </location>
</feature>
<dbReference type="InterPro" id="IPR036034">
    <property type="entry name" value="PDZ_sf"/>
</dbReference>
<evidence type="ECO:0000256" key="2">
    <source>
        <dbReference type="ARBA" id="ARBA00004418"/>
    </source>
</evidence>
<dbReference type="PRINTS" id="PR00834">
    <property type="entry name" value="PROTEASES2C"/>
</dbReference>
<keyword evidence="11" id="KW-0720">Serine protease</keyword>
<protein>
    <recommendedName>
        <fullName evidence="5">Probable periplasmic serine endoprotease DegP-like</fullName>
        <ecNumber evidence="4">3.4.21.107</ecNumber>
    </recommendedName>
    <alternativeName>
        <fullName evidence="13">Protease Do</fullName>
    </alternativeName>
</protein>
<dbReference type="Pfam" id="PF13365">
    <property type="entry name" value="Trypsin_2"/>
    <property type="match status" value="1"/>
</dbReference>
<dbReference type="NCBIfam" id="TIGR02037">
    <property type="entry name" value="degP_htrA_DO"/>
    <property type="match status" value="1"/>
</dbReference>
<evidence type="ECO:0000256" key="6">
    <source>
        <dbReference type="ARBA" id="ARBA00022670"/>
    </source>
</evidence>
<sequence>MNNTLASTPRRLILALVAAGAVGATGAGLISGHQARAVTPSTPIVAQTAMAPGGTLPSFAQITAQNGPAVVNISVTGSTKTAMANDDDDDEQPAARQGRGPQIDPNDPFYEFFRQFGFPGAGPQGQPNVPTHGQGSGFIVSPDGLVLTNAHVVKGASEVVVKLTDRREFRAKVLGADPKTDVAVLKIDAKDLPTVRLGSTRDLQVGEWVLAIGSPFGFENSVTAGVVSAKGRSLPDDSLVPFIQTDVAVNPGNSGGPLFNARGEVVGINSQIYSRSGGYQGVSFSIPIELAAKIKDQIVATGKVRHAQLGVAVQEVNQAFAESFQLDKPEGALVASVSKGSPAEKAGLQAGDVIRQVNGQPIVASGDLPAWVGQAQPGQQAKLSVWRQGKPLELTATLGDASDKATKQARNDDAVGKGQLGLSLRPLDPEERREVGVAEGLVIEQARGPAAAAGVQPGDVLLAINGAPAKNIEQVRAAMAKATTGKSVALLIERDGNKIFVPVRLG</sequence>
<dbReference type="InterPro" id="IPR001940">
    <property type="entry name" value="Peptidase_S1C"/>
</dbReference>
<comment type="similarity">
    <text evidence="3">Belongs to the peptidase S1C family.</text>
</comment>
<dbReference type="PROSITE" id="PS51318">
    <property type="entry name" value="TAT"/>
    <property type="match status" value="1"/>
</dbReference>
<evidence type="ECO:0000256" key="8">
    <source>
        <dbReference type="ARBA" id="ARBA00022737"/>
    </source>
</evidence>
<evidence type="ECO:0000256" key="14">
    <source>
        <dbReference type="SAM" id="MobiDB-lite"/>
    </source>
</evidence>
<dbReference type="EMBL" id="JBHSAJ010000178">
    <property type="protein sequence ID" value="MFC3938354.1"/>
    <property type="molecule type" value="Genomic_DNA"/>
</dbReference>
<proteinExistence type="inferred from homology"/>
<evidence type="ECO:0000313" key="16">
    <source>
        <dbReference type="EMBL" id="MFC3938354.1"/>
    </source>
</evidence>
<keyword evidence="17" id="KW-1185">Reference proteome</keyword>
<dbReference type="InterPro" id="IPR011782">
    <property type="entry name" value="Pept_S1C_Do"/>
</dbReference>
<evidence type="ECO:0000256" key="1">
    <source>
        <dbReference type="ARBA" id="ARBA00001772"/>
    </source>
</evidence>
<dbReference type="RefSeq" id="WP_055394328.1">
    <property type="nucleotide sequence ID" value="NZ_JAMXAX010000086.1"/>
</dbReference>
<evidence type="ECO:0000256" key="3">
    <source>
        <dbReference type="ARBA" id="ARBA00010541"/>
    </source>
</evidence>
<evidence type="ECO:0000259" key="15">
    <source>
        <dbReference type="PROSITE" id="PS50106"/>
    </source>
</evidence>
<evidence type="ECO:0000256" key="13">
    <source>
        <dbReference type="ARBA" id="ARBA00032850"/>
    </source>
</evidence>
<dbReference type="SUPFAM" id="SSF50156">
    <property type="entry name" value="PDZ domain-like"/>
    <property type="match status" value="2"/>
</dbReference>
<keyword evidence="6" id="KW-0645">Protease</keyword>
<reference evidence="17" key="1">
    <citation type="journal article" date="2019" name="Int. J. Syst. Evol. Microbiol.">
        <title>The Global Catalogue of Microorganisms (GCM) 10K type strain sequencing project: providing services to taxonomists for standard genome sequencing and annotation.</title>
        <authorList>
            <consortium name="The Broad Institute Genomics Platform"/>
            <consortium name="The Broad Institute Genome Sequencing Center for Infectious Disease"/>
            <person name="Wu L."/>
            <person name="Ma J."/>
        </authorList>
    </citation>
    <scope>NUCLEOTIDE SEQUENCE [LARGE SCALE GENOMIC DNA]</scope>
    <source>
        <strain evidence="17">CCUG 2113</strain>
    </source>
</reference>
<keyword evidence="9" id="KW-0574">Periplasm</keyword>
<evidence type="ECO:0000256" key="10">
    <source>
        <dbReference type="ARBA" id="ARBA00022801"/>
    </source>
</evidence>
<organism evidence="16 17">
    <name type="scientific">Acidovorax facilis</name>
    <dbReference type="NCBI Taxonomy" id="12917"/>
    <lineage>
        <taxon>Bacteria</taxon>
        <taxon>Pseudomonadati</taxon>
        <taxon>Pseudomonadota</taxon>
        <taxon>Betaproteobacteria</taxon>
        <taxon>Burkholderiales</taxon>
        <taxon>Comamonadaceae</taxon>
        <taxon>Acidovorax</taxon>
    </lineage>
</organism>
<comment type="catalytic activity">
    <reaction evidence="1">
        <text>Acts on substrates that are at least partially unfolded. The cleavage site P1 residue is normally between a pair of hydrophobic residues, such as Val-|-Val.</text>
        <dbReference type="EC" id="3.4.21.107"/>
    </reaction>
</comment>
<dbReference type="Gene3D" id="2.40.10.120">
    <property type="match status" value="1"/>
</dbReference>
<accession>A0ABV8DIR5</accession>
<dbReference type="InterPro" id="IPR041489">
    <property type="entry name" value="PDZ_6"/>
</dbReference>
<feature type="domain" description="PDZ" evidence="15">
    <location>
        <begin position="298"/>
        <end position="362"/>
    </location>
</feature>
<dbReference type="Pfam" id="PF17820">
    <property type="entry name" value="PDZ_6"/>
    <property type="match status" value="1"/>
</dbReference>
<keyword evidence="12" id="KW-0346">Stress response</keyword>
<evidence type="ECO:0000256" key="7">
    <source>
        <dbReference type="ARBA" id="ARBA00022729"/>
    </source>
</evidence>
<evidence type="ECO:0000313" key="17">
    <source>
        <dbReference type="Proteomes" id="UP001595693"/>
    </source>
</evidence>
<keyword evidence="7" id="KW-0732">Signal</keyword>
<dbReference type="InterPro" id="IPR006311">
    <property type="entry name" value="TAT_signal"/>
</dbReference>
<dbReference type="InterPro" id="IPR001478">
    <property type="entry name" value="PDZ"/>
</dbReference>
<dbReference type="Proteomes" id="UP001595693">
    <property type="component" value="Unassembled WGS sequence"/>
</dbReference>
<dbReference type="PANTHER" id="PTHR22939">
    <property type="entry name" value="SERINE PROTEASE FAMILY S1C HTRA-RELATED"/>
    <property type="match status" value="1"/>
</dbReference>
<dbReference type="CDD" id="cd10839">
    <property type="entry name" value="cpPDZ1_DegP-like"/>
    <property type="match status" value="1"/>
</dbReference>
<evidence type="ECO:0000256" key="5">
    <source>
        <dbReference type="ARBA" id="ARBA00013958"/>
    </source>
</evidence>
<dbReference type="InterPro" id="IPR009003">
    <property type="entry name" value="Peptidase_S1_PA"/>
</dbReference>
<feature type="domain" description="PDZ" evidence="15">
    <location>
        <begin position="417"/>
        <end position="496"/>
    </location>
</feature>
<evidence type="ECO:0000256" key="12">
    <source>
        <dbReference type="ARBA" id="ARBA00023016"/>
    </source>
</evidence>
<dbReference type="EC" id="3.4.21.107" evidence="4"/>
<gene>
    <name evidence="16" type="ORF">ACFOW3_27410</name>
</gene>
<dbReference type="Pfam" id="PF13180">
    <property type="entry name" value="PDZ_2"/>
    <property type="match status" value="1"/>
</dbReference>
<evidence type="ECO:0000256" key="11">
    <source>
        <dbReference type="ARBA" id="ARBA00022825"/>
    </source>
</evidence>
<comment type="subcellular location">
    <subcellularLocation>
        <location evidence="2">Periplasm</location>
    </subcellularLocation>
</comment>
<comment type="caution">
    <text evidence="16">The sequence shown here is derived from an EMBL/GenBank/DDBJ whole genome shotgun (WGS) entry which is preliminary data.</text>
</comment>
<dbReference type="Gene3D" id="2.30.42.10">
    <property type="match status" value="2"/>
</dbReference>
<keyword evidence="10" id="KW-0378">Hydrolase</keyword>
<dbReference type="SMART" id="SM00228">
    <property type="entry name" value="PDZ"/>
    <property type="match status" value="2"/>
</dbReference>
<evidence type="ECO:0000256" key="9">
    <source>
        <dbReference type="ARBA" id="ARBA00022764"/>
    </source>
</evidence>